<evidence type="ECO:0000313" key="3">
    <source>
        <dbReference type="EMBL" id="CAI9923419.1"/>
    </source>
</evidence>
<accession>A0AA86NQ05</accession>
<protein>
    <submittedName>
        <fullName evidence="3">Uncharacterized protein</fullName>
    </submittedName>
</protein>
<reference evidence="3" key="1">
    <citation type="submission" date="2023-06" db="EMBL/GenBank/DDBJ databases">
        <authorList>
            <person name="Kurt Z."/>
        </authorList>
    </citation>
    <scope>NUCLEOTIDE SEQUENCE</scope>
</reference>
<dbReference type="EMBL" id="CATOUU010000279">
    <property type="protein sequence ID" value="CAI9923419.1"/>
    <property type="molecule type" value="Genomic_DNA"/>
</dbReference>
<evidence type="ECO:0000313" key="5">
    <source>
        <dbReference type="Proteomes" id="UP001642409"/>
    </source>
</evidence>
<feature type="coiled-coil region" evidence="1">
    <location>
        <begin position="283"/>
        <end position="326"/>
    </location>
</feature>
<reference evidence="4 5" key="2">
    <citation type="submission" date="2024-07" db="EMBL/GenBank/DDBJ databases">
        <authorList>
            <person name="Akdeniz Z."/>
        </authorList>
    </citation>
    <scope>NUCLEOTIDE SEQUENCE [LARGE SCALE GENOMIC DNA]</scope>
</reference>
<evidence type="ECO:0000256" key="2">
    <source>
        <dbReference type="SAM" id="MobiDB-lite"/>
    </source>
</evidence>
<sequence length="693" mass="80593">MQVKQPFFVLKKTGRKNEYLVSNPFDRQPFKPRDINIISENFAPQQQNQYQQYQQQKQDQNAFTSVYARKPEQKPFVDHQKLDVDVQKFYQNEDETAKRFMKEAEEMKIQVQNQVREMQYEIGLEKKYTTRDVQTLQNQQPIQNRLKALFDEPYKTTEIKPTQLFESMPNYQVEKPMQANIQAQIVKQIPPELLHTQTYQQNKNNISQQQAPVIHPRLELQIKETREEAVKRLNPYNISAEPREVPKYITDLSDKFNSHMLKLQQAQFDTDSLSHKAHFATILTNERQRLEETETQSQLAQQLLLKRIAELERESYEAQMIAIKEKMQQNVISVDNNPQVATAQIQNQIDQLQQVQRSIMQSVRSQETQETAISQAESPSTSSFTSATNVQESPQRKMSVSAKSTSQVPSQDSPTTIKVQVANALRHHDISVEEIQEIKQLINDSMQNFETSKSPEKTVIKQDKVQPQDLLKIGQIQIMQTIKPKDQESFIPDPLLKKAILEKNNSMEDLNMRREQDKELLNKSLSLTTKKHSDTQLKPERKAVAEPLKPISQPQSRPISMLKDKSMSERKHDITNDFDEEFVSMKQPSLNIPSLNIDLDQQEQQMSFKKGQSLNIELDASLTQTKPNQPSLIIDLDNSRNEASKHSLMIELEPRKSVEKTEKVEVKKIKKVIKKKKIEKLKEQLEQSLEIDL</sequence>
<keyword evidence="1" id="KW-0175">Coiled coil</keyword>
<keyword evidence="5" id="KW-1185">Reference proteome</keyword>
<comment type="caution">
    <text evidence="3">The sequence shown here is derived from an EMBL/GenBank/DDBJ whole genome shotgun (WGS) entry which is preliminary data.</text>
</comment>
<name>A0AA86NQ05_9EUKA</name>
<organism evidence="3">
    <name type="scientific">Hexamita inflata</name>
    <dbReference type="NCBI Taxonomy" id="28002"/>
    <lineage>
        <taxon>Eukaryota</taxon>
        <taxon>Metamonada</taxon>
        <taxon>Diplomonadida</taxon>
        <taxon>Hexamitidae</taxon>
        <taxon>Hexamitinae</taxon>
        <taxon>Hexamita</taxon>
    </lineage>
</organism>
<feature type="region of interest" description="Disordered" evidence="2">
    <location>
        <begin position="366"/>
        <end position="415"/>
    </location>
</feature>
<dbReference type="EMBL" id="CAXDID020000012">
    <property type="protein sequence ID" value="CAL5980755.1"/>
    <property type="molecule type" value="Genomic_DNA"/>
</dbReference>
<evidence type="ECO:0000313" key="4">
    <source>
        <dbReference type="EMBL" id="CAL5980755.1"/>
    </source>
</evidence>
<proteinExistence type="predicted"/>
<dbReference type="AlphaFoldDB" id="A0AA86NQ05"/>
<evidence type="ECO:0000256" key="1">
    <source>
        <dbReference type="SAM" id="Coils"/>
    </source>
</evidence>
<feature type="coiled-coil region" evidence="1">
    <location>
        <begin position="90"/>
        <end position="121"/>
    </location>
</feature>
<gene>
    <name evidence="3" type="ORF">HINF_LOCUS11064</name>
    <name evidence="4" type="ORF">HINF_LOCUS6331</name>
</gene>
<dbReference type="Proteomes" id="UP001642409">
    <property type="component" value="Unassembled WGS sequence"/>
</dbReference>